<dbReference type="AlphaFoldDB" id="X1IFA4"/>
<gene>
    <name evidence="1" type="ORF">S03H2_62873</name>
</gene>
<proteinExistence type="predicted"/>
<accession>X1IFA4</accession>
<comment type="caution">
    <text evidence="1">The sequence shown here is derived from an EMBL/GenBank/DDBJ whole genome shotgun (WGS) entry which is preliminary data.</text>
</comment>
<evidence type="ECO:0000313" key="1">
    <source>
        <dbReference type="EMBL" id="GAH80392.1"/>
    </source>
</evidence>
<protein>
    <submittedName>
        <fullName evidence="1">Uncharacterized protein</fullName>
    </submittedName>
</protein>
<sequence>MIKNILFDIDGTLIGQKIRGDITLRTFYLENKEKFDNVSEKEFFNLWLNAASF</sequence>
<name>X1IFA4_9ZZZZ</name>
<reference evidence="1" key="1">
    <citation type="journal article" date="2014" name="Front. Microbiol.">
        <title>High frequency of phylogenetically diverse reductive dehalogenase-homologous genes in deep subseafloor sedimentary metagenomes.</title>
        <authorList>
            <person name="Kawai M."/>
            <person name="Futagami T."/>
            <person name="Toyoda A."/>
            <person name="Takaki Y."/>
            <person name="Nishi S."/>
            <person name="Hori S."/>
            <person name="Arai W."/>
            <person name="Tsubouchi T."/>
            <person name="Morono Y."/>
            <person name="Uchiyama I."/>
            <person name="Ito T."/>
            <person name="Fujiyama A."/>
            <person name="Inagaki F."/>
            <person name="Takami H."/>
        </authorList>
    </citation>
    <scope>NUCLEOTIDE SEQUENCE</scope>
    <source>
        <strain evidence="1">Expedition CK06-06</strain>
    </source>
</reference>
<organism evidence="1">
    <name type="scientific">marine sediment metagenome</name>
    <dbReference type="NCBI Taxonomy" id="412755"/>
    <lineage>
        <taxon>unclassified sequences</taxon>
        <taxon>metagenomes</taxon>
        <taxon>ecological metagenomes</taxon>
    </lineage>
</organism>
<dbReference type="EMBL" id="BARU01040694">
    <property type="protein sequence ID" value="GAH80392.1"/>
    <property type="molecule type" value="Genomic_DNA"/>
</dbReference>